<feature type="region of interest" description="Disordered" evidence="15">
    <location>
        <begin position="16"/>
        <end position="113"/>
    </location>
</feature>
<evidence type="ECO:0000256" key="14">
    <source>
        <dbReference type="SAM" id="Coils"/>
    </source>
</evidence>
<comment type="subcellular location">
    <subcellularLocation>
        <location evidence="2">Cell junction</location>
    </subcellularLocation>
    <subcellularLocation>
        <location evidence="3">Cytoplasm</location>
    </subcellularLocation>
    <subcellularLocation>
        <location evidence="1">Nucleus</location>
    </subcellularLocation>
</comment>
<evidence type="ECO:0000256" key="13">
    <source>
        <dbReference type="ARBA" id="ARBA00038057"/>
    </source>
</evidence>
<dbReference type="GO" id="GO:0005634">
    <property type="term" value="C:nucleus"/>
    <property type="evidence" value="ECO:0007669"/>
    <property type="project" value="UniProtKB-SubCell"/>
</dbReference>
<evidence type="ECO:0000256" key="12">
    <source>
        <dbReference type="ARBA" id="ARBA00023242"/>
    </source>
</evidence>
<dbReference type="InterPro" id="IPR001202">
    <property type="entry name" value="WW_dom"/>
</dbReference>
<dbReference type="InterPro" id="IPR036020">
    <property type="entry name" value="WW_dom_sf"/>
</dbReference>
<reference evidence="17" key="1">
    <citation type="submission" date="2020-07" db="EMBL/GenBank/DDBJ databases">
        <title>Multicomponent nature underlies the extraordinary mechanical properties of spider dragline silk.</title>
        <authorList>
            <person name="Kono N."/>
            <person name="Nakamura H."/>
            <person name="Mori M."/>
            <person name="Yoshida Y."/>
            <person name="Ohtoshi R."/>
            <person name="Malay A.D."/>
            <person name="Moran D.A.P."/>
            <person name="Tomita M."/>
            <person name="Numata K."/>
            <person name="Arakawa K."/>
        </authorList>
    </citation>
    <scope>NUCLEOTIDE SEQUENCE</scope>
</reference>
<comment type="similarity">
    <text evidence="13">Belongs to the YAP1 family.</text>
</comment>
<evidence type="ECO:0000313" key="17">
    <source>
        <dbReference type="EMBL" id="GFR10833.1"/>
    </source>
</evidence>
<evidence type="ECO:0000313" key="18">
    <source>
        <dbReference type="Proteomes" id="UP000887116"/>
    </source>
</evidence>
<evidence type="ECO:0000256" key="4">
    <source>
        <dbReference type="ARBA" id="ARBA00022490"/>
    </source>
</evidence>
<dbReference type="Gene3D" id="2.20.70.10">
    <property type="match status" value="2"/>
</dbReference>
<accession>A0A8X6GUR4</accession>
<keyword evidence="6" id="KW-0597">Phosphoprotein</keyword>
<feature type="domain" description="WW" evidence="16">
    <location>
        <begin position="204"/>
        <end position="237"/>
    </location>
</feature>
<keyword evidence="10" id="KW-0010">Activator</keyword>
<dbReference type="AlphaFoldDB" id="A0A8X6GUR4"/>
<dbReference type="Proteomes" id="UP000887116">
    <property type="component" value="Unassembled WGS sequence"/>
</dbReference>
<evidence type="ECO:0000256" key="15">
    <source>
        <dbReference type="SAM" id="MobiDB-lite"/>
    </source>
</evidence>
<gene>
    <name evidence="17" type="primary">yap1</name>
    <name evidence="17" type="ORF">TNCT_382361</name>
</gene>
<dbReference type="Gene3D" id="6.20.430.10">
    <property type="match status" value="1"/>
</dbReference>
<dbReference type="CDD" id="cd00201">
    <property type="entry name" value="WW"/>
    <property type="match status" value="2"/>
</dbReference>
<evidence type="ECO:0000256" key="7">
    <source>
        <dbReference type="ARBA" id="ARBA00022737"/>
    </source>
</evidence>
<dbReference type="GO" id="GO:0005737">
    <property type="term" value="C:cytoplasm"/>
    <property type="evidence" value="ECO:0007669"/>
    <property type="project" value="UniProtKB-SubCell"/>
</dbReference>
<evidence type="ECO:0000256" key="2">
    <source>
        <dbReference type="ARBA" id="ARBA00004282"/>
    </source>
</evidence>
<dbReference type="SMART" id="SM00456">
    <property type="entry name" value="WW"/>
    <property type="match status" value="2"/>
</dbReference>
<keyword evidence="9" id="KW-0805">Transcription regulation</keyword>
<evidence type="ECO:0000256" key="9">
    <source>
        <dbReference type="ARBA" id="ARBA00023015"/>
    </source>
</evidence>
<dbReference type="GO" id="GO:0070161">
    <property type="term" value="C:anchoring junction"/>
    <property type="evidence" value="ECO:0007669"/>
    <property type="project" value="UniProtKB-SubCell"/>
</dbReference>
<evidence type="ECO:0000256" key="5">
    <source>
        <dbReference type="ARBA" id="ARBA00022491"/>
    </source>
</evidence>
<dbReference type="Pfam" id="PF00397">
    <property type="entry name" value="WW"/>
    <property type="match status" value="2"/>
</dbReference>
<keyword evidence="12" id="KW-0539">Nucleus</keyword>
<comment type="caution">
    <text evidence="17">The sequence shown here is derived from an EMBL/GenBank/DDBJ whole genome shotgun (WGS) entry which is preliminary data.</text>
</comment>
<evidence type="ECO:0000259" key="16">
    <source>
        <dbReference type="PROSITE" id="PS50020"/>
    </source>
</evidence>
<dbReference type="PANTHER" id="PTHR17616:SF8">
    <property type="entry name" value="TRANSCRIPTIONAL COACTIVATOR YORKIE"/>
    <property type="match status" value="1"/>
</dbReference>
<evidence type="ECO:0000256" key="3">
    <source>
        <dbReference type="ARBA" id="ARBA00004496"/>
    </source>
</evidence>
<evidence type="ECO:0000256" key="6">
    <source>
        <dbReference type="ARBA" id="ARBA00022553"/>
    </source>
</evidence>
<evidence type="ECO:0000256" key="8">
    <source>
        <dbReference type="ARBA" id="ARBA00022949"/>
    </source>
</evidence>
<proteinExistence type="inferred from homology"/>
<dbReference type="PANTHER" id="PTHR17616">
    <property type="entry name" value="YES-ASSOCIATED PROTEIN YAP1 FAMILY MEMBER"/>
    <property type="match status" value="1"/>
</dbReference>
<feature type="region of interest" description="Disordered" evidence="15">
    <location>
        <begin position="344"/>
        <end position="388"/>
    </location>
</feature>
<sequence length="466" mass="51017">MGDTADLDDLFKAVMQPKAAQGPQSLPMRLRNLPPSFFQQPERGSKSASHSRESSTDNTYASPPPHPIAQSNSNVNSTNNNQSNNNAVGSPPPQHPSGLPINHPRAHSSPASLQQTYNNNIGQHKHLRQQSYDITDSIPLPQGWEMAKTETGQIYFLNHLTQTTTWEDPRKKLSTGSLSNSSGITCSSTSTSPASSLINLQNLGPLPDGWEQATTTEGEVYFINHKTRSTSWYDPRIPINYQQAPLIPVLGNGALGPDQNIPSLSGPLSQASGASIAGTISIPTMSNPTIQQQQQKLRLHRLQMERKRLRMRQQEILRDTNHFTNPVLSEMMLKRTICDDSPLPTSPVNISEASQSNNPNIDPFLGADSDLHSRQESGDSGLGLGTNYSLPNTPEDYLMGMDEGAEDVLLDIAELNLETIPGAALDMVPENMDSDDLVSSLQEEFNAEILNDVEALLNKEAVMKWL</sequence>
<dbReference type="GO" id="GO:0003713">
    <property type="term" value="F:transcription coactivator activity"/>
    <property type="evidence" value="ECO:0007669"/>
    <property type="project" value="TreeGrafter"/>
</dbReference>
<keyword evidence="5" id="KW-0678">Repressor</keyword>
<dbReference type="PROSITE" id="PS50020">
    <property type="entry name" value="WW_DOMAIN_2"/>
    <property type="match status" value="2"/>
</dbReference>
<keyword evidence="4" id="KW-0963">Cytoplasm</keyword>
<dbReference type="GO" id="GO:0045944">
    <property type="term" value="P:positive regulation of transcription by RNA polymerase II"/>
    <property type="evidence" value="ECO:0007669"/>
    <property type="project" value="TreeGrafter"/>
</dbReference>
<keyword evidence="11" id="KW-0804">Transcription</keyword>
<keyword evidence="8" id="KW-0965">Cell junction</keyword>
<feature type="coiled-coil region" evidence="14">
    <location>
        <begin position="290"/>
        <end position="319"/>
    </location>
</feature>
<name>A0A8X6GUR4_TRICU</name>
<keyword evidence="7" id="KW-0677">Repeat</keyword>
<feature type="compositionally biased region" description="Low complexity" evidence="15">
    <location>
        <begin position="71"/>
        <end position="86"/>
    </location>
</feature>
<dbReference type="FunFam" id="2.20.70.10:FF:000012">
    <property type="entry name" value="transcriptional coactivator YAP1 isoform X2"/>
    <property type="match status" value="1"/>
</dbReference>
<dbReference type="InterPro" id="IPR051583">
    <property type="entry name" value="YAP1"/>
</dbReference>
<evidence type="ECO:0000256" key="1">
    <source>
        <dbReference type="ARBA" id="ARBA00004123"/>
    </source>
</evidence>
<dbReference type="FunFam" id="2.20.70.10:FF:000019">
    <property type="entry name" value="Putative transcriptional coactivator YAP1"/>
    <property type="match status" value="1"/>
</dbReference>
<evidence type="ECO:0000256" key="11">
    <source>
        <dbReference type="ARBA" id="ARBA00023163"/>
    </source>
</evidence>
<organism evidence="17 18">
    <name type="scientific">Trichonephila clavata</name>
    <name type="common">Joro spider</name>
    <name type="synonym">Nephila clavata</name>
    <dbReference type="NCBI Taxonomy" id="2740835"/>
    <lineage>
        <taxon>Eukaryota</taxon>
        <taxon>Metazoa</taxon>
        <taxon>Ecdysozoa</taxon>
        <taxon>Arthropoda</taxon>
        <taxon>Chelicerata</taxon>
        <taxon>Arachnida</taxon>
        <taxon>Araneae</taxon>
        <taxon>Araneomorphae</taxon>
        <taxon>Entelegynae</taxon>
        <taxon>Araneoidea</taxon>
        <taxon>Nephilidae</taxon>
        <taxon>Trichonephila</taxon>
    </lineage>
</organism>
<protein>
    <submittedName>
        <fullName evidence="17">Transcriptional coactivator YAP1</fullName>
    </submittedName>
</protein>
<keyword evidence="18" id="KW-1185">Reference proteome</keyword>
<dbReference type="GO" id="GO:0035329">
    <property type="term" value="P:hippo signaling"/>
    <property type="evidence" value="ECO:0007669"/>
    <property type="project" value="TreeGrafter"/>
</dbReference>
<dbReference type="PROSITE" id="PS01159">
    <property type="entry name" value="WW_DOMAIN_1"/>
    <property type="match status" value="2"/>
</dbReference>
<evidence type="ECO:0000256" key="10">
    <source>
        <dbReference type="ARBA" id="ARBA00023159"/>
    </source>
</evidence>
<dbReference type="EMBL" id="BMAO01036459">
    <property type="protein sequence ID" value="GFR10833.1"/>
    <property type="molecule type" value="Genomic_DNA"/>
</dbReference>
<dbReference type="OrthoDB" id="2020426at2759"/>
<dbReference type="SUPFAM" id="SSF51045">
    <property type="entry name" value="WW domain"/>
    <property type="match status" value="2"/>
</dbReference>
<keyword evidence="14" id="KW-0175">Coiled coil</keyword>
<feature type="domain" description="WW" evidence="16">
    <location>
        <begin position="138"/>
        <end position="171"/>
    </location>
</feature>
<feature type="compositionally biased region" description="Polar residues" evidence="15">
    <location>
        <begin position="346"/>
        <end position="360"/>
    </location>
</feature>